<protein>
    <submittedName>
        <fullName evidence="1">Helix-turn-helix domain-containing protein</fullName>
    </submittedName>
</protein>
<gene>
    <name evidence="1" type="ORF">ACI1P1_22780</name>
</gene>
<name>A0ACC7P698_9BACL</name>
<dbReference type="Proteomes" id="UP001631969">
    <property type="component" value="Unassembled WGS sequence"/>
</dbReference>
<accession>A0ACC7P698</accession>
<proteinExistence type="predicted"/>
<evidence type="ECO:0000313" key="2">
    <source>
        <dbReference type="Proteomes" id="UP001631969"/>
    </source>
</evidence>
<organism evidence="1 2">
    <name type="scientific">Paenibacillus mesotrionivorans</name>
    <dbReference type="NCBI Taxonomy" id="3160968"/>
    <lineage>
        <taxon>Bacteria</taxon>
        <taxon>Bacillati</taxon>
        <taxon>Bacillota</taxon>
        <taxon>Bacilli</taxon>
        <taxon>Bacillales</taxon>
        <taxon>Paenibacillaceae</taxon>
        <taxon>Paenibacillus</taxon>
    </lineage>
</organism>
<keyword evidence="2" id="KW-1185">Reference proteome</keyword>
<comment type="caution">
    <text evidence="1">The sequence shown here is derived from an EMBL/GenBank/DDBJ whole genome shotgun (WGS) entry which is preliminary data.</text>
</comment>
<reference evidence="1" key="1">
    <citation type="submission" date="2024-12" db="EMBL/GenBank/DDBJ databases">
        <authorList>
            <person name="Wu N."/>
        </authorList>
    </citation>
    <scope>NUCLEOTIDE SEQUENCE</scope>
    <source>
        <strain evidence="1">P15</strain>
    </source>
</reference>
<dbReference type="EMBL" id="JBJURJ010000016">
    <property type="protein sequence ID" value="MFM9331124.1"/>
    <property type="molecule type" value="Genomic_DNA"/>
</dbReference>
<sequence>MDDINVVLAKNLKNLRDRHRLSLDKVAELSGVSKTMLGQIERGESNPTINTVWKIANGLKTSFTSLINEPVPDAAVITSGQVQVLVEDNGKCRYYAYFPFDEKRRFEMYTIEMDKGGYLSSEPHREGTEESVTIFEGELTIRVNQEEYTVKKGDAIRFLADRSHSYHNSGHDMVRLSMVIHYPNGG</sequence>
<evidence type="ECO:0000313" key="1">
    <source>
        <dbReference type="EMBL" id="MFM9331124.1"/>
    </source>
</evidence>